<dbReference type="PANTHER" id="PTHR31435:SF10">
    <property type="entry name" value="BSR4717 PROTEIN"/>
    <property type="match status" value="1"/>
</dbReference>
<dbReference type="EMBL" id="MPLS01000016">
    <property type="protein sequence ID" value="ORI97718.1"/>
    <property type="molecule type" value="Genomic_DNA"/>
</dbReference>
<comment type="caution">
    <text evidence="1">The sequence shown here is derived from an EMBL/GenBank/DDBJ whole genome shotgun (WGS) entry which is preliminary data.</text>
</comment>
<evidence type="ECO:0000313" key="2">
    <source>
        <dbReference type="Proteomes" id="UP000192288"/>
    </source>
</evidence>
<reference evidence="1 2" key="1">
    <citation type="journal article" date="2017" name="Front. Microbiol.">
        <title>Genomic Characterization of Dairy Associated Leuconostoc Species and Diversity of Leuconostocs in Undefined Mixed Mesophilic Starter Cultures.</title>
        <authorList>
            <person name="Frantzen C.A."/>
            <person name="Kot W."/>
            <person name="Pedersen T.B."/>
            <person name="Ardo Y.M."/>
            <person name="Broadbent J.R."/>
            <person name="Neve H."/>
            <person name="Hansen L.H."/>
            <person name="Dal Bello F."/>
            <person name="Ostlie H.M."/>
            <person name="Kleppen H.P."/>
            <person name="Vogensen F.K."/>
            <person name="Holo H."/>
        </authorList>
    </citation>
    <scope>NUCLEOTIDE SEQUENCE [LARGE SCALE GENOMIC DNA]</scope>
    <source>
        <strain evidence="1 2">LMGCF08</strain>
    </source>
</reference>
<dbReference type="GeneID" id="97231486"/>
<dbReference type="Gene3D" id="3.40.630.30">
    <property type="match status" value="1"/>
</dbReference>
<dbReference type="InterPro" id="IPR000182">
    <property type="entry name" value="GNAT_dom"/>
</dbReference>
<organism evidence="1 2">
    <name type="scientific">Leuconostoc pseudomesenteroides</name>
    <dbReference type="NCBI Taxonomy" id="33968"/>
    <lineage>
        <taxon>Bacteria</taxon>
        <taxon>Bacillati</taxon>
        <taxon>Bacillota</taxon>
        <taxon>Bacilli</taxon>
        <taxon>Lactobacillales</taxon>
        <taxon>Lactobacillaceae</taxon>
        <taxon>Leuconostoc</taxon>
    </lineage>
</organism>
<dbReference type="eggNOG" id="COG2388">
    <property type="taxonomic scope" value="Bacteria"/>
</dbReference>
<accession>A0A1X0VDE1</accession>
<keyword evidence="1" id="KW-0808">Transferase</keyword>
<dbReference type="InterPro" id="IPR045057">
    <property type="entry name" value="Gcn5-rel_NAT"/>
</dbReference>
<dbReference type="AlphaFoldDB" id="A0A1X0VDE1"/>
<gene>
    <name evidence="1" type="ORF">BMR96_05625</name>
</gene>
<evidence type="ECO:0000313" key="1">
    <source>
        <dbReference type="EMBL" id="ORI97718.1"/>
    </source>
</evidence>
<dbReference type="PROSITE" id="PS51729">
    <property type="entry name" value="GNAT_YJDJ"/>
    <property type="match status" value="1"/>
</dbReference>
<dbReference type="STRING" id="33968.BMS77_06100"/>
<dbReference type="SUPFAM" id="SSF55729">
    <property type="entry name" value="Acyl-CoA N-acyltransferases (Nat)"/>
    <property type="match status" value="1"/>
</dbReference>
<dbReference type="PANTHER" id="PTHR31435">
    <property type="entry name" value="PROTEIN NATD1"/>
    <property type="match status" value="1"/>
</dbReference>
<dbReference type="Proteomes" id="UP000192288">
    <property type="component" value="Unassembled WGS sequence"/>
</dbReference>
<name>A0A1X0VDE1_LEUPS</name>
<dbReference type="Pfam" id="PF14542">
    <property type="entry name" value="Acetyltransf_CG"/>
    <property type="match status" value="1"/>
</dbReference>
<dbReference type="CDD" id="cd04301">
    <property type="entry name" value="NAT_SF"/>
    <property type="match status" value="1"/>
</dbReference>
<protein>
    <submittedName>
        <fullName evidence="1">GNAT family N-acetyltransferase</fullName>
    </submittedName>
</protein>
<sequence>MDFQHENGRYFLEKDGKTIAEVLYTTINDGKTLSLNSTIVDPSLRGQGVARQLVDTVVHEAQANGQTVKPVCSYARALFFRNPDIYQEIEYKS</sequence>
<dbReference type="PROSITE" id="PS51186">
    <property type="entry name" value="GNAT"/>
    <property type="match status" value="1"/>
</dbReference>
<dbReference type="InterPro" id="IPR031165">
    <property type="entry name" value="GNAT_YJDJ"/>
</dbReference>
<dbReference type="InterPro" id="IPR016181">
    <property type="entry name" value="Acyl_CoA_acyltransferase"/>
</dbReference>
<dbReference type="RefSeq" id="WP_004910985.1">
    <property type="nucleotide sequence ID" value="NZ_MPLS01000016.1"/>
</dbReference>
<proteinExistence type="predicted"/>
<dbReference type="GO" id="GO:0016747">
    <property type="term" value="F:acyltransferase activity, transferring groups other than amino-acyl groups"/>
    <property type="evidence" value="ECO:0007669"/>
    <property type="project" value="InterPro"/>
</dbReference>